<dbReference type="EnsemblPlants" id="KQK21514">
    <property type="protein sequence ID" value="KQK21514"/>
    <property type="gene ID" value="BRADI_1g61245v3"/>
</dbReference>
<organism evidence="2">
    <name type="scientific">Brachypodium distachyon</name>
    <name type="common">Purple false brome</name>
    <name type="synonym">Trachynia distachya</name>
    <dbReference type="NCBI Taxonomy" id="15368"/>
    <lineage>
        <taxon>Eukaryota</taxon>
        <taxon>Viridiplantae</taxon>
        <taxon>Streptophyta</taxon>
        <taxon>Embryophyta</taxon>
        <taxon>Tracheophyta</taxon>
        <taxon>Spermatophyta</taxon>
        <taxon>Magnoliopsida</taxon>
        <taxon>Liliopsida</taxon>
        <taxon>Poales</taxon>
        <taxon>Poaceae</taxon>
        <taxon>BOP clade</taxon>
        <taxon>Pooideae</taxon>
        <taxon>Stipodae</taxon>
        <taxon>Brachypodieae</taxon>
        <taxon>Brachypodium</taxon>
    </lineage>
</organism>
<dbReference type="EMBL" id="CM000880">
    <property type="protein sequence ID" value="KQK21514.1"/>
    <property type="molecule type" value="Genomic_DNA"/>
</dbReference>
<dbReference type="Gramene" id="KQK21514">
    <property type="protein sequence ID" value="KQK21514"/>
    <property type="gene ID" value="BRADI_1g61245v3"/>
</dbReference>
<reference evidence="2 3" key="1">
    <citation type="journal article" date="2010" name="Nature">
        <title>Genome sequencing and analysis of the model grass Brachypodium distachyon.</title>
        <authorList>
            <consortium name="International Brachypodium Initiative"/>
        </authorList>
    </citation>
    <scope>NUCLEOTIDE SEQUENCE [LARGE SCALE GENOMIC DNA]</scope>
    <source>
        <strain evidence="2 3">Bd21</strain>
    </source>
</reference>
<protein>
    <submittedName>
        <fullName evidence="2 3">Uncharacterized protein</fullName>
    </submittedName>
</protein>
<feature type="region of interest" description="Disordered" evidence="1">
    <location>
        <begin position="209"/>
        <end position="246"/>
    </location>
</feature>
<proteinExistence type="predicted"/>
<evidence type="ECO:0000313" key="4">
    <source>
        <dbReference type="Proteomes" id="UP000008810"/>
    </source>
</evidence>
<evidence type="ECO:0000313" key="3">
    <source>
        <dbReference type="EnsemblPlants" id="KQK21514"/>
    </source>
</evidence>
<dbReference type="AlphaFoldDB" id="A0A0Q3S943"/>
<feature type="compositionally biased region" description="Basic and acidic residues" evidence="1">
    <location>
        <begin position="85"/>
        <end position="97"/>
    </location>
</feature>
<evidence type="ECO:0000256" key="1">
    <source>
        <dbReference type="SAM" id="MobiDB-lite"/>
    </source>
</evidence>
<sequence>MVAAQNTQNQCGNSNRHFPDFSGSKPSAEVSSESRRSDSPVRSAPSPNRKWIEGARLRLVEAVRELKVAGKEGPKKEIGRRRRMAGPEEERIPELHPHLLTLMSRIPDPPLRSSRAKQRPDPPESKAPPASCHPAAHPPPVAPFLEEQPSSMKMATAACALRPAPRSRRCILRPAPRPAPPRPLCLRVPQHRATAARALGRLLSARGRHVGPGHRCTRAGGLFVGPGRRRQPGTWVGGKGASEEGE</sequence>
<feature type="compositionally biased region" description="Basic and acidic residues" evidence="1">
    <location>
        <begin position="50"/>
        <end position="77"/>
    </location>
</feature>
<dbReference type="InParanoid" id="A0A0Q3S943"/>
<gene>
    <name evidence="2" type="ORF">BRADI_1g61245v3</name>
</gene>
<feature type="region of interest" description="Disordered" evidence="1">
    <location>
        <begin position="1"/>
        <end position="149"/>
    </location>
</feature>
<reference evidence="3" key="3">
    <citation type="submission" date="2018-08" db="UniProtKB">
        <authorList>
            <consortium name="EnsemblPlants"/>
        </authorList>
    </citation>
    <scope>IDENTIFICATION</scope>
    <source>
        <strain evidence="3">cv. Bd21</strain>
    </source>
</reference>
<reference evidence="2" key="2">
    <citation type="submission" date="2017-06" db="EMBL/GenBank/DDBJ databases">
        <title>WGS assembly of Brachypodium distachyon.</title>
        <authorList>
            <consortium name="The International Brachypodium Initiative"/>
            <person name="Lucas S."/>
            <person name="Harmon-Smith M."/>
            <person name="Lail K."/>
            <person name="Tice H."/>
            <person name="Grimwood J."/>
            <person name="Bruce D."/>
            <person name="Barry K."/>
            <person name="Shu S."/>
            <person name="Lindquist E."/>
            <person name="Wang M."/>
            <person name="Pitluck S."/>
            <person name="Vogel J.P."/>
            <person name="Garvin D.F."/>
            <person name="Mockler T.C."/>
            <person name="Schmutz J."/>
            <person name="Rokhsar D."/>
            <person name="Bevan M.W."/>
        </authorList>
    </citation>
    <scope>NUCLEOTIDE SEQUENCE</scope>
    <source>
        <strain evidence="2">Bd21</strain>
    </source>
</reference>
<name>A0A0Q3S943_BRADI</name>
<evidence type="ECO:0000313" key="2">
    <source>
        <dbReference type="EMBL" id="KQK21514.1"/>
    </source>
</evidence>
<dbReference type="Proteomes" id="UP000008810">
    <property type="component" value="Chromosome 1"/>
</dbReference>
<accession>A0A0Q3S943</accession>
<keyword evidence="4" id="KW-1185">Reference proteome</keyword>
<feature type="compositionally biased region" description="Polar residues" evidence="1">
    <location>
        <begin position="1"/>
        <end position="16"/>
    </location>
</feature>